<evidence type="ECO:0000256" key="3">
    <source>
        <dbReference type="ARBA" id="ARBA00022989"/>
    </source>
</evidence>
<reference evidence="7" key="1">
    <citation type="submission" date="2020-01" db="EMBL/GenBank/DDBJ databases">
        <authorList>
            <consortium name="DOE Joint Genome Institute"/>
            <person name="Haridas S."/>
            <person name="Albert R."/>
            <person name="Binder M."/>
            <person name="Bloem J."/>
            <person name="Labutti K."/>
            <person name="Salamov A."/>
            <person name="Andreopoulos B."/>
            <person name="Baker S.E."/>
            <person name="Barry K."/>
            <person name="Bills G."/>
            <person name="Bluhm B.H."/>
            <person name="Cannon C."/>
            <person name="Castanera R."/>
            <person name="Culley D.E."/>
            <person name="Daum C."/>
            <person name="Ezra D."/>
            <person name="Gonzalez J.B."/>
            <person name="Henrissat B."/>
            <person name="Kuo A."/>
            <person name="Liang C."/>
            <person name="Lipzen A."/>
            <person name="Lutzoni F."/>
            <person name="Magnuson J."/>
            <person name="Mondo S."/>
            <person name="Nolan M."/>
            <person name="Ohm R."/>
            <person name="Pangilinan J."/>
            <person name="Park H.-J."/>
            <person name="Ramirez L."/>
            <person name="Alfaro M."/>
            <person name="Sun H."/>
            <person name="Tritt A."/>
            <person name="Yoshinaga Y."/>
            <person name="Zwiers L.-H."/>
            <person name="Turgeon B.G."/>
            <person name="Goodwin S.B."/>
            <person name="Spatafora J.W."/>
            <person name="Crous P.W."/>
            <person name="Grigoriev I.V."/>
        </authorList>
    </citation>
    <scope>NUCLEOTIDE SEQUENCE</scope>
    <source>
        <strain evidence="7">P77</strain>
    </source>
</reference>
<dbReference type="PANTHER" id="PTHR34187:SF1">
    <property type="entry name" value="DUF202 DOMAIN-CONTAINING PROTEIN"/>
    <property type="match status" value="1"/>
</dbReference>
<evidence type="ECO:0000256" key="2">
    <source>
        <dbReference type="ARBA" id="ARBA00022692"/>
    </source>
</evidence>
<dbReference type="InterPro" id="IPR003807">
    <property type="entry name" value="DUF202"/>
</dbReference>
<evidence type="ECO:0000259" key="6">
    <source>
        <dbReference type="Pfam" id="PF02656"/>
    </source>
</evidence>
<evidence type="ECO:0000313" key="7">
    <source>
        <dbReference type="EMBL" id="KAF1832367.1"/>
    </source>
</evidence>
<keyword evidence="3 5" id="KW-1133">Transmembrane helix</keyword>
<keyword evidence="4 5" id="KW-0472">Membrane</keyword>
<dbReference type="GO" id="GO:0012505">
    <property type="term" value="C:endomembrane system"/>
    <property type="evidence" value="ECO:0007669"/>
    <property type="project" value="UniProtKB-SubCell"/>
</dbReference>
<dbReference type="OrthoDB" id="199599at2759"/>
<evidence type="ECO:0000313" key="8">
    <source>
        <dbReference type="Proteomes" id="UP000800040"/>
    </source>
</evidence>
<dbReference type="Pfam" id="PF02656">
    <property type="entry name" value="DUF202"/>
    <property type="match status" value="1"/>
</dbReference>
<feature type="transmembrane region" description="Helical" evidence="5">
    <location>
        <begin position="60"/>
        <end position="77"/>
    </location>
</feature>
<organism evidence="7 8">
    <name type="scientific">Decorospora gaudefroyi</name>
    <dbReference type="NCBI Taxonomy" id="184978"/>
    <lineage>
        <taxon>Eukaryota</taxon>
        <taxon>Fungi</taxon>
        <taxon>Dikarya</taxon>
        <taxon>Ascomycota</taxon>
        <taxon>Pezizomycotina</taxon>
        <taxon>Dothideomycetes</taxon>
        <taxon>Pleosporomycetidae</taxon>
        <taxon>Pleosporales</taxon>
        <taxon>Pleosporineae</taxon>
        <taxon>Pleosporaceae</taxon>
        <taxon>Decorospora</taxon>
    </lineage>
</organism>
<keyword evidence="8" id="KW-1185">Reference proteome</keyword>
<feature type="transmembrane region" description="Helical" evidence="5">
    <location>
        <begin position="98"/>
        <end position="119"/>
    </location>
</feature>
<dbReference type="Proteomes" id="UP000800040">
    <property type="component" value="Unassembled WGS sequence"/>
</dbReference>
<dbReference type="EMBL" id="ML975340">
    <property type="protein sequence ID" value="KAF1832367.1"/>
    <property type="molecule type" value="Genomic_DNA"/>
</dbReference>
<evidence type="ECO:0000256" key="5">
    <source>
        <dbReference type="SAM" id="Phobius"/>
    </source>
</evidence>
<feature type="transmembrane region" description="Helical" evidence="5">
    <location>
        <begin position="21"/>
        <end position="40"/>
    </location>
</feature>
<gene>
    <name evidence="7" type="ORF">BDW02DRAFT_571103</name>
</gene>
<dbReference type="InterPro" id="IPR052053">
    <property type="entry name" value="IM_YidH-like"/>
</dbReference>
<sequence length="129" mass="14176">MSIFFSNNSRHTALERTFLGYLRTSLLLVMTGIIIAQLFYINHSVEPDPEFGFYKIGRPLSATFIAMAIVVLVVGALRFWRLQHGLVRGKGHAGGWEVVLVMGLSAALLVGTFVLVLVVDVETTYFGSG</sequence>
<comment type="subcellular location">
    <subcellularLocation>
        <location evidence="1">Endomembrane system</location>
        <topology evidence="1">Multi-pass membrane protein</topology>
    </subcellularLocation>
</comment>
<protein>
    <recommendedName>
        <fullName evidence="6">DUF202 domain-containing protein</fullName>
    </recommendedName>
</protein>
<keyword evidence="2 5" id="KW-0812">Transmembrane</keyword>
<dbReference type="AlphaFoldDB" id="A0A6A5KB54"/>
<proteinExistence type="predicted"/>
<accession>A0A6A5KB54</accession>
<name>A0A6A5KB54_9PLEO</name>
<evidence type="ECO:0000256" key="4">
    <source>
        <dbReference type="ARBA" id="ARBA00023136"/>
    </source>
</evidence>
<evidence type="ECO:0000256" key="1">
    <source>
        <dbReference type="ARBA" id="ARBA00004127"/>
    </source>
</evidence>
<feature type="domain" description="DUF202" evidence="6">
    <location>
        <begin position="11"/>
        <end position="84"/>
    </location>
</feature>
<dbReference type="PANTHER" id="PTHR34187">
    <property type="entry name" value="FGR18P"/>
    <property type="match status" value="1"/>
</dbReference>